<keyword evidence="2" id="KW-0436">Ligase</keyword>
<name>A0A0G1JFX3_9BACT</name>
<dbReference type="InterPro" id="IPR007569">
    <property type="entry name" value="DUF559"/>
</dbReference>
<feature type="domain" description="DUF559" evidence="1">
    <location>
        <begin position="13"/>
        <end position="118"/>
    </location>
</feature>
<dbReference type="CDD" id="cd01038">
    <property type="entry name" value="Endonuclease_DUF559"/>
    <property type="match status" value="1"/>
</dbReference>
<dbReference type="PANTHER" id="PTHR38590">
    <property type="entry name" value="BLL0828 PROTEIN"/>
    <property type="match status" value="1"/>
</dbReference>
<proteinExistence type="predicted"/>
<reference evidence="2 3" key="1">
    <citation type="journal article" date="2015" name="Nature">
        <title>rRNA introns, odd ribosomes, and small enigmatic genomes across a large radiation of phyla.</title>
        <authorList>
            <person name="Brown C.T."/>
            <person name="Hug L.A."/>
            <person name="Thomas B.C."/>
            <person name="Sharon I."/>
            <person name="Castelle C.J."/>
            <person name="Singh A."/>
            <person name="Wilkins M.J."/>
            <person name="Williams K.H."/>
            <person name="Banfield J.F."/>
        </authorList>
    </citation>
    <scope>NUCLEOTIDE SEQUENCE [LARGE SCALE GENOMIC DNA]</scope>
</reference>
<dbReference type="InterPro" id="IPR047216">
    <property type="entry name" value="Endonuclease_DUF559_bact"/>
</dbReference>
<comment type="caution">
    <text evidence="2">The sequence shown here is derived from an EMBL/GenBank/DDBJ whole genome shotgun (WGS) entry which is preliminary data.</text>
</comment>
<organism evidence="2 3">
    <name type="scientific">Candidatus Uhrbacteria bacterium GW2011_GWF2_44_350</name>
    <dbReference type="NCBI Taxonomy" id="1619000"/>
    <lineage>
        <taxon>Bacteria</taxon>
        <taxon>Candidatus Uhriibacteriota</taxon>
    </lineage>
</organism>
<sequence>MLDRPSINKLNQKNVRQFLRRNQTDAEAILWQYLRRKETGEKIVRQYGIENYVVDFCRRSKKLIIEIDGEIHNEKDVAENDKLRTQDLENLGYKIIRFTNQEVLNDLESVINKIKTSLK</sequence>
<evidence type="ECO:0000313" key="2">
    <source>
        <dbReference type="EMBL" id="KKT70210.1"/>
    </source>
</evidence>
<dbReference type="EMBL" id="LCJB01000033">
    <property type="protein sequence ID" value="KKT70210.1"/>
    <property type="molecule type" value="Genomic_DNA"/>
</dbReference>
<dbReference type="GO" id="GO:0016874">
    <property type="term" value="F:ligase activity"/>
    <property type="evidence" value="ECO:0007669"/>
    <property type="project" value="UniProtKB-KW"/>
</dbReference>
<dbReference type="Proteomes" id="UP000034154">
    <property type="component" value="Unassembled WGS sequence"/>
</dbReference>
<dbReference type="Gene3D" id="3.40.960.10">
    <property type="entry name" value="VSR Endonuclease"/>
    <property type="match status" value="1"/>
</dbReference>
<dbReference type="SUPFAM" id="SSF52980">
    <property type="entry name" value="Restriction endonuclease-like"/>
    <property type="match status" value="1"/>
</dbReference>
<gene>
    <name evidence="2" type="ORF">UW63_C0033G0005</name>
</gene>
<evidence type="ECO:0000259" key="1">
    <source>
        <dbReference type="Pfam" id="PF04480"/>
    </source>
</evidence>
<dbReference type="Pfam" id="PF04480">
    <property type="entry name" value="DUF559"/>
    <property type="match status" value="1"/>
</dbReference>
<dbReference type="AlphaFoldDB" id="A0A0G1JFX3"/>
<evidence type="ECO:0000313" key="3">
    <source>
        <dbReference type="Proteomes" id="UP000034154"/>
    </source>
</evidence>
<accession>A0A0G1JFX3</accession>
<protein>
    <submittedName>
        <fullName evidence="2">Valine-tRNA ligase</fullName>
    </submittedName>
</protein>
<dbReference type="PANTHER" id="PTHR38590:SF1">
    <property type="entry name" value="BLL0828 PROTEIN"/>
    <property type="match status" value="1"/>
</dbReference>
<dbReference type="InterPro" id="IPR011335">
    <property type="entry name" value="Restrct_endonuc-II-like"/>
</dbReference>